<proteinExistence type="inferred from homology"/>
<evidence type="ECO:0000256" key="2">
    <source>
        <dbReference type="ARBA" id="ARBA00004590"/>
    </source>
</evidence>
<comment type="function">
    <text evidence="11">Involved in protein N-glycosylation. Essential for the second step of the dolichol-linked oligosaccharide pathway. Anchors the catalytic subunit ALG13 to the ER.</text>
</comment>
<evidence type="ECO:0000256" key="9">
    <source>
        <dbReference type="ARBA" id="ARBA00023136"/>
    </source>
</evidence>
<evidence type="ECO:0000256" key="11">
    <source>
        <dbReference type="RuleBase" id="RU362127"/>
    </source>
</evidence>
<dbReference type="AlphaFoldDB" id="A0A218YRK6"/>
<evidence type="ECO:0000256" key="7">
    <source>
        <dbReference type="ARBA" id="ARBA00022824"/>
    </source>
</evidence>
<sequence>MAVVLGSGGHTAEMMSLLRDTDPRRYIHRTYIISSGDSLSAGKASDIERIIQSKRRRTQEPTQAGEMDPVTGVWDVKVVPRARRIHQPLWTAPFSSMWCFIGCLQALREMAQASKVTPFEYPDVVITNGPATAVMVILAATSLKFFGVAPVSKMKIIYVESWARVKTLSLSGKLLLRLRVCDRFLVQWEALARNINGSGTKKVDWVGFLVE</sequence>
<keyword evidence="8" id="KW-1133">Transmembrane helix</keyword>
<dbReference type="STRING" id="503106.A0A218YRK6"/>
<organism evidence="12 13">
    <name type="scientific">Diplocarpon coronariae</name>
    <dbReference type="NCBI Taxonomy" id="2795749"/>
    <lineage>
        <taxon>Eukaryota</taxon>
        <taxon>Fungi</taxon>
        <taxon>Dikarya</taxon>
        <taxon>Ascomycota</taxon>
        <taxon>Pezizomycotina</taxon>
        <taxon>Leotiomycetes</taxon>
        <taxon>Helotiales</taxon>
        <taxon>Drepanopezizaceae</taxon>
        <taxon>Diplocarpon</taxon>
    </lineage>
</organism>
<dbReference type="Gene3D" id="3.40.50.2000">
    <property type="entry name" value="Glycogen Phosphorylase B"/>
    <property type="match status" value="1"/>
</dbReference>
<dbReference type="InParanoid" id="A0A218YRK6"/>
<evidence type="ECO:0000256" key="10">
    <source>
        <dbReference type="ARBA" id="ARBA00032062"/>
    </source>
</evidence>
<comment type="caution">
    <text evidence="12">The sequence shown here is derived from an EMBL/GenBank/DDBJ whole genome shotgun (WGS) entry which is preliminary data.</text>
</comment>
<evidence type="ECO:0000313" key="12">
    <source>
        <dbReference type="EMBL" id="OWO92766.1"/>
    </source>
</evidence>
<keyword evidence="9" id="KW-0472">Membrane</keyword>
<evidence type="ECO:0000256" key="3">
    <source>
        <dbReference type="ARBA" id="ARBA00009731"/>
    </source>
</evidence>
<protein>
    <recommendedName>
        <fullName evidence="5 11">UDP-N-acetylglucosamine transferase subunit ALG14</fullName>
    </recommendedName>
    <alternativeName>
        <fullName evidence="10 11">Asparagine-linked glycosylation protein 14</fullName>
    </alternativeName>
</protein>
<comment type="similarity">
    <text evidence="3 11">Belongs to the ALG14 family.</text>
</comment>
<accession>A0A218YRK6</accession>
<name>A0A218YRK6_9HELO</name>
<gene>
    <name evidence="11" type="primary">ALG14</name>
    <name evidence="12" type="ORF">B2J93_6796</name>
</gene>
<dbReference type="PANTHER" id="PTHR12154">
    <property type="entry name" value="GLYCOSYL TRANSFERASE-RELATED"/>
    <property type="match status" value="1"/>
</dbReference>
<comment type="subunit">
    <text evidence="4 11">Heterodimer with ALG13 to form a functional enzyme.</text>
</comment>
<dbReference type="GO" id="GO:0004577">
    <property type="term" value="F:N-acetylglucosaminyldiphosphodolichol N-acetylglucosaminyltransferase activity"/>
    <property type="evidence" value="ECO:0007669"/>
    <property type="project" value="TreeGrafter"/>
</dbReference>
<evidence type="ECO:0000256" key="8">
    <source>
        <dbReference type="ARBA" id="ARBA00022989"/>
    </source>
</evidence>
<evidence type="ECO:0000256" key="1">
    <source>
        <dbReference type="ARBA" id="ARBA00004389"/>
    </source>
</evidence>
<dbReference type="OrthoDB" id="17098at2759"/>
<dbReference type="EMBL" id="MZNU01000589">
    <property type="protein sequence ID" value="OWO92766.1"/>
    <property type="molecule type" value="Genomic_DNA"/>
</dbReference>
<evidence type="ECO:0000256" key="6">
    <source>
        <dbReference type="ARBA" id="ARBA00022692"/>
    </source>
</evidence>
<keyword evidence="7 11" id="KW-0256">Endoplasmic reticulum</keyword>
<dbReference type="GO" id="GO:0043541">
    <property type="term" value="C:UDP-N-acetylglucosamine transferase complex"/>
    <property type="evidence" value="ECO:0007669"/>
    <property type="project" value="TreeGrafter"/>
</dbReference>
<keyword evidence="6" id="KW-0812">Transmembrane</keyword>
<evidence type="ECO:0000256" key="5">
    <source>
        <dbReference type="ARBA" id="ARBA00017467"/>
    </source>
</evidence>
<keyword evidence="13" id="KW-1185">Reference proteome</keyword>
<dbReference type="PANTHER" id="PTHR12154:SF4">
    <property type="entry name" value="UDP-N-ACETYLGLUCOSAMINE TRANSFERASE SUBUNIT ALG14 HOMOLOG"/>
    <property type="match status" value="1"/>
</dbReference>
<dbReference type="InterPro" id="IPR013969">
    <property type="entry name" value="Oligosacch_biosynth_Alg14"/>
</dbReference>
<comment type="subcellular location">
    <subcellularLocation>
        <location evidence="1 11">Endoplasmic reticulum membrane</location>
        <topology evidence="1 11">Single-pass membrane protein</topology>
    </subcellularLocation>
    <subcellularLocation>
        <location evidence="2">Nucleus membrane</location>
        <topology evidence="2">Single-pass membrane protein</topology>
    </subcellularLocation>
</comment>
<dbReference type="FunCoup" id="A0A218YRK6">
    <property type="interactions" value="273"/>
</dbReference>
<dbReference type="GO" id="GO:0031965">
    <property type="term" value="C:nuclear membrane"/>
    <property type="evidence" value="ECO:0007669"/>
    <property type="project" value="UniProtKB-SubCell"/>
</dbReference>
<dbReference type="Pfam" id="PF08660">
    <property type="entry name" value="Alg14"/>
    <property type="match status" value="1"/>
</dbReference>
<dbReference type="Proteomes" id="UP000242519">
    <property type="component" value="Unassembled WGS sequence"/>
</dbReference>
<evidence type="ECO:0000256" key="4">
    <source>
        <dbReference type="ARBA" id="ARBA00011335"/>
    </source>
</evidence>
<dbReference type="GO" id="GO:0006488">
    <property type="term" value="P:dolichol-linked oligosaccharide biosynthetic process"/>
    <property type="evidence" value="ECO:0007669"/>
    <property type="project" value="InterPro"/>
</dbReference>
<evidence type="ECO:0000313" key="13">
    <source>
        <dbReference type="Proteomes" id="UP000242519"/>
    </source>
</evidence>
<reference evidence="12 13" key="1">
    <citation type="submission" date="2017-04" db="EMBL/GenBank/DDBJ databases">
        <title>Draft genome sequence of Marssonina coronaria NL1: causal agent of apple blotch.</title>
        <authorList>
            <person name="Cheng Q."/>
        </authorList>
    </citation>
    <scope>NUCLEOTIDE SEQUENCE [LARGE SCALE GENOMIC DNA]</scope>
    <source>
        <strain evidence="12 13">NL1</strain>
    </source>
</reference>